<accession>A0ABW1JPJ3</accession>
<gene>
    <name evidence="1" type="ORF">ACFP3H_09975</name>
</gene>
<evidence type="ECO:0000313" key="1">
    <source>
        <dbReference type="EMBL" id="MFC6011376.1"/>
    </source>
</evidence>
<organism evidence="1 2">
    <name type="scientific">Nocardia lasii</name>
    <dbReference type="NCBI Taxonomy" id="1616107"/>
    <lineage>
        <taxon>Bacteria</taxon>
        <taxon>Bacillati</taxon>
        <taxon>Actinomycetota</taxon>
        <taxon>Actinomycetes</taxon>
        <taxon>Mycobacteriales</taxon>
        <taxon>Nocardiaceae</taxon>
        <taxon>Nocardia</taxon>
    </lineage>
</organism>
<dbReference type="Proteomes" id="UP001596223">
    <property type="component" value="Unassembled WGS sequence"/>
</dbReference>
<dbReference type="EMBL" id="JBHSQN010000004">
    <property type="protein sequence ID" value="MFC6011376.1"/>
    <property type="molecule type" value="Genomic_DNA"/>
</dbReference>
<proteinExistence type="predicted"/>
<dbReference type="RefSeq" id="WP_378602914.1">
    <property type="nucleotide sequence ID" value="NZ_JBHSQN010000004.1"/>
</dbReference>
<protein>
    <submittedName>
        <fullName evidence="1">Uncharacterized protein</fullName>
    </submittedName>
</protein>
<evidence type="ECO:0000313" key="2">
    <source>
        <dbReference type="Proteomes" id="UP001596223"/>
    </source>
</evidence>
<name>A0ABW1JPJ3_9NOCA</name>
<keyword evidence="2" id="KW-1185">Reference proteome</keyword>
<reference evidence="2" key="1">
    <citation type="journal article" date="2019" name="Int. J. Syst. Evol. Microbiol.">
        <title>The Global Catalogue of Microorganisms (GCM) 10K type strain sequencing project: providing services to taxonomists for standard genome sequencing and annotation.</title>
        <authorList>
            <consortium name="The Broad Institute Genomics Platform"/>
            <consortium name="The Broad Institute Genome Sequencing Center for Infectious Disease"/>
            <person name="Wu L."/>
            <person name="Ma J."/>
        </authorList>
    </citation>
    <scope>NUCLEOTIDE SEQUENCE [LARGE SCALE GENOMIC DNA]</scope>
    <source>
        <strain evidence="2">CCUG 36956</strain>
    </source>
</reference>
<comment type="caution">
    <text evidence="1">The sequence shown here is derived from an EMBL/GenBank/DDBJ whole genome shotgun (WGS) entry which is preliminary data.</text>
</comment>
<sequence>MEFYCIEPEVAGGHGPRTVYNLEKTPPEVLVLEYVFDDWLGDPLLESSPCFIVTRDLMEKMETSGMTGIEFSEVLTSVSSEGIERMDIDLPEWMWLKPIGVASVDDFGLSGNGAVLVVSSPALELLLDSGMSNADILALPQP</sequence>